<proteinExistence type="predicted"/>
<dbReference type="InterPro" id="IPR021719">
    <property type="entry name" value="Prot_inh_I78"/>
</dbReference>
<protein>
    <submittedName>
        <fullName evidence="2">Proteinase inhibitor I78</fullName>
    </submittedName>
</protein>
<reference evidence="2 3" key="1">
    <citation type="submission" date="2020-03" db="EMBL/GenBank/DDBJ databases">
        <title>WGS of actinomycetes isolated from Thailand.</title>
        <authorList>
            <person name="Thawai C."/>
        </authorList>
    </citation>
    <scope>NUCLEOTIDE SEQUENCE [LARGE SCALE GENOMIC DNA]</scope>
    <source>
        <strain evidence="2 3">PRB2-1</strain>
    </source>
</reference>
<comment type="caution">
    <text evidence="2">The sequence shown here is derived from an EMBL/GenBank/DDBJ whole genome shotgun (WGS) entry which is preliminary data.</text>
</comment>
<accession>A0ABX1A1L9</accession>
<keyword evidence="3" id="KW-1185">Reference proteome</keyword>
<feature type="region of interest" description="Disordered" evidence="1">
    <location>
        <begin position="1"/>
        <end position="22"/>
    </location>
</feature>
<dbReference type="Proteomes" id="UP000734511">
    <property type="component" value="Unassembled WGS sequence"/>
</dbReference>
<sequence length="76" mass="8516">MPRTGGPGKPFPGDVPRDDLDSYVGLPREEAERQARARGWDPVRSLPRDAVVTMEYLAGRLNFTVDGDRVVRCWMG</sequence>
<organism evidence="2 3">
    <name type="scientific">Actinacidiphila epipremni</name>
    <dbReference type="NCBI Taxonomy" id="2053013"/>
    <lineage>
        <taxon>Bacteria</taxon>
        <taxon>Bacillati</taxon>
        <taxon>Actinomycetota</taxon>
        <taxon>Actinomycetes</taxon>
        <taxon>Kitasatosporales</taxon>
        <taxon>Streptomycetaceae</taxon>
        <taxon>Actinacidiphila</taxon>
    </lineage>
</organism>
<dbReference type="Gene3D" id="3.30.10.10">
    <property type="entry name" value="Trypsin Inhibitor V, subunit A"/>
    <property type="match status" value="1"/>
</dbReference>
<dbReference type="EMBL" id="JAATEJ010000030">
    <property type="protein sequence ID" value="NJP47483.1"/>
    <property type="molecule type" value="Genomic_DNA"/>
</dbReference>
<gene>
    <name evidence="2" type="ORF">HCN08_29350</name>
</gene>
<evidence type="ECO:0000313" key="2">
    <source>
        <dbReference type="EMBL" id="NJP47483.1"/>
    </source>
</evidence>
<evidence type="ECO:0000256" key="1">
    <source>
        <dbReference type="SAM" id="MobiDB-lite"/>
    </source>
</evidence>
<name>A0ABX1A1L9_9ACTN</name>
<evidence type="ECO:0000313" key="3">
    <source>
        <dbReference type="Proteomes" id="UP000734511"/>
    </source>
</evidence>
<dbReference type="Pfam" id="PF11720">
    <property type="entry name" value="Inhibitor_I78"/>
    <property type="match status" value="1"/>
</dbReference>